<protein>
    <recommendedName>
        <fullName evidence="4">Transposase</fullName>
    </recommendedName>
</protein>
<evidence type="ECO:0008006" key="4">
    <source>
        <dbReference type="Google" id="ProtNLM"/>
    </source>
</evidence>
<evidence type="ECO:0000313" key="3">
    <source>
        <dbReference type="Proteomes" id="UP000584824"/>
    </source>
</evidence>
<gene>
    <name evidence="2" type="ORF">GGQ66_001621</name>
</gene>
<reference evidence="2 3" key="1">
    <citation type="submission" date="2020-08" db="EMBL/GenBank/DDBJ databases">
        <title>Genomic Encyclopedia of Type Strains, Phase IV (KMG-IV): sequencing the most valuable type-strain genomes for metagenomic binning, comparative biology and taxonomic classification.</title>
        <authorList>
            <person name="Goeker M."/>
        </authorList>
    </citation>
    <scope>NUCLEOTIDE SEQUENCE [LARGE SCALE GENOMIC DNA]</scope>
    <source>
        <strain evidence="2 3">DSM 26385</strain>
    </source>
</reference>
<organism evidence="2 3">
    <name type="scientific">Allorhizobium borbori</name>
    <dbReference type="NCBI Taxonomy" id="485907"/>
    <lineage>
        <taxon>Bacteria</taxon>
        <taxon>Pseudomonadati</taxon>
        <taxon>Pseudomonadota</taxon>
        <taxon>Alphaproteobacteria</taxon>
        <taxon>Hyphomicrobiales</taxon>
        <taxon>Rhizobiaceae</taxon>
        <taxon>Rhizobium/Agrobacterium group</taxon>
        <taxon>Allorhizobium</taxon>
    </lineage>
</organism>
<feature type="coiled-coil region" evidence="1">
    <location>
        <begin position="35"/>
        <end position="62"/>
    </location>
</feature>
<dbReference type="RefSeq" id="WP_237358824.1">
    <property type="nucleotide sequence ID" value="NZ_JACIDU010000005.1"/>
</dbReference>
<keyword evidence="3" id="KW-1185">Reference proteome</keyword>
<accession>A0A7W6K2I0</accession>
<evidence type="ECO:0000256" key="1">
    <source>
        <dbReference type="SAM" id="Coils"/>
    </source>
</evidence>
<evidence type="ECO:0000313" key="2">
    <source>
        <dbReference type="EMBL" id="MBB4103066.1"/>
    </source>
</evidence>
<keyword evidence="1" id="KW-0175">Coiled coil</keyword>
<name>A0A7W6K2I0_9HYPH</name>
<proteinExistence type="predicted"/>
<dbReference type="AlphaFoldDB" id="A0A7W6K2I0"/>
<dbReference type="EMBL" id="JACIDU010000005">
    <property type="protein sequence ID" value="MBB4103066.1"/>
    <property type="molecule type" value="Genomic_DNA"/>
</dbReference>
<dbReference type="Proteomes" id="UP000584824">
    <property type="component" value="Unassembled WGS sequence"/>
</dbReference>
<comment type="caution">
    <text evidence="2">The sequence shown here is derived from an EMBL/GenBank/DDBJ whole genome shotgun (WGS) entry which is preliminary data.</text>
</comment>
<sequence length="101" mass="11566">MAKLRLPMAEDADALSLKALRELVTGLVERADIWIGKLEAENQKLRDEHDQLRTENIRMKVDKRRCHVNLSSDARETLCLRDCLQATPRAAAFHSAIARMR</sequence>